<dbReference type="Pfam" id="PF12796">
    <property type="entry name" value="Ank_2"/>
    <property type="match status" value="1"/>
</dbReference>
<feature type="compositionally biased region" description="Low complexity" evidence="4">
    <location>
        <begin position="22"/>
        <end position="45"/>
    </location>
</feature>
<feature type="repeat" description="ANK" evidence="3">
    <location>
        <begin position="149"/>
        <end position="181"/>
    </location>
</feature>
<dbReference type="Gene3D" id="1.25.40.20">
    <property type="entry name" value="Ankyrin repeat-containing domain"/>
    <property type="match status" value="1"/>
</dbReference>
<evidence type="ECO:0000256" key="3">
    <source>
        <dbReference type="PROSITE-ProRule" id="PRU00023"/>
    </source>
</evidence>
<dbReference type="InterPro" id="IPR036770">
    <property type="entry name" value="Ankyrin_rpt-contain_sf"/>
</dbReference>
<evidence type="ECO:0000256" key="2">
    <source>
        <dbReference type="ARBA" id="ARBA00023043"/>
    </source>
</evidence>
<dbReference type="SMART" id="SM00248">
    <property type="entry name" value="ANK"/>
    <property type="match status" value="4"/>
</dbReference>
<feature type="region of interest" description="Disordered" evidence="4">
    <location>
        <begin position="228"/>
        <end position="255"/>
    </location>
</feature>
<feature type="repeat" description="ANK" evidence="3">
    <location>
        <begin position="182"/>
        <end position="214"/>
    </location>
</feature>
<protein>
    <submittedName>
        <fullName evidence="5">Ankyrin repeat domain-containing protein</fullName>
    </submittedName>
</protein>
<evidence type="ECO:0000313" key="6">
    <source>
        <dbReference type="Proteomes" id="UP001064933"/>
    </source>
</evidence>
<dbReference type="PANTHER" id="PTHR24198">
    <property type="entry name" value="ANKYRIN REPEAT AND PROTEIN KINASE DOMAIN-CONTAINING PROTEIN"/>
    <property type="match status" value="1"/>
</dbReference>
<dbReference type="SUPFAM" id="SSF48403">
    <property type="entry name" value="Ankyrin repeat"/>
    <property type="match status" value="1"/>
</dbReference>
<evidence type="ECO:0000313" key="5">
    <source>
        <dbReference type="EMBL" id="UXH76729.1"/>
    </source>
</evidence>
<keyword evidence="1" id="KW-0677">Repeat</keyword>
<name>A0ABY6AYA2_9BURK</name>
<keyword evidence="6" id="KW-1185">Reference proteome</keyword>
<dbReference type="EMBL" id="CP104562">
    <property type="protein sequence ID" value="UXH76729.1"/>
    <property type="molecule type" value="Genomic_DNA"/>
</dbReference>
<dbReference type="Pfam" id="PF13637">
    <property type="entry name" value="Ank_4"/>
    <property type="match status" value="1"/>
</dbReference>
<keyword evidence="2 3" id="KW-0040">ANK repeat</keyword>
<dbReference type="Proteomes" id="UP001064933">
    <property type="component" value="Chromosome"/>
</dbReference>
<accession>A0ABY6AYA2</accession>
<organism evidence="5 6">
    <name type="scientific">Roseateles amylovorans</name>
    <dbReference type="NCBI Taxonomy" id="2978473"/>
    <lineage>
        <taxon>Bacteria</taxon>
        <taxon>Pseudomonadati</taxon>
        <taxon>Pseudomonadota</taxon>
        <taxon>Betaproteobacteria</taxon>
        <taxon>Burkholderiales</taxon>
        <taxon>Sphaerotilaceae</taxon>
        <taxon>Roseateles</taxon>
    </lineage>
</organism>
<proteinExistence type="predicted"/>
<dbReference type="PANTHER" id="PTHR24198:SF165">
    <property type="entry name" value="ANKYRIN REPEAT-CONTAINING PROTEIN-RELATED"/>
    <property type="match status" value="1"/>
</dbReference>
<evidence type="ECO:0000256" key="1">
    <source>
        <dbReference type="ARBA" id="ARBA00022737"/>
    </source>
</evidence>
<dbReference type="InterPro" id="IPR002110">
    <property type="entry name" value="Ankyrin_rpt"/>
</dbReference>
<dbReference type="PROSITE" id="PS50297">
    <property type="entry name" value="ANK_REP_REGION"/>
    <property type="match status" value="3"/>
</dbReference>
<feature type="repeat" description="ANK" evidence="3">
    <location>
        <begin position="119"/>
        <end position="147"/>
    </location>
</feature>
<reference evidence="5" key="1">
    <citation type="submission" date="2022-10" db="EMBL/GenBank/DDBJ databases">
        <title>Characterization and whole genome sequencing of a new Roseateles species, isolated from fresh water.</title>
        <authorList>
            <person name="Guliayeva D.Y."/>
            <person name="Akhremchuk A.E."/>
            <person name="Sikolenko M.A."/>
            <person name="Valentovich L.N."/>
            <person name="Sidarenka A.V."/>
        </authorList>
    </citation>
    <scope>NUCLEOTIDE SEQUENCE</scope>
    <source>
        <strain evidence="5">BIM B-1768</strain>
    </source>
</reference>
<dbReference type="RefSeq" id="WP_261756464.1">
    <property type="nucleotide sequence ID" value="NZ_CP104562.2"/>
</dbReference>
<evidence type="ECO:0000256" key="4">
    <source>
        <dbReference type="SAM" id="MobiDB-lite"/>
    </source>
</evidence>
<dbReference type="PROSITE" id="PS50088">
    <property type="entry name" value="ANK_REPEAT"/>
    <property type="match status" value="3"/>
</dbReference>
<gene>
    <name evidence="5" type="ORF">N4261_17010</name>
</gene>
<sequence length="255" mass="25593">MTAVLAAVLAAAGWPVDVRAQSSGAETPSAAGPAGPAGAGNPSAATRPPQTGPLPELLVAARNDYGGKVMSLLLAGADPNASDGQRNTALHVAVREESPSALAALLKSPAVDVNAINQAGETPLMLAALKGQLDWCQALVARGALVNDAGWSALHYAAAGPNEAVVRWLIGQGAALDARSPNGTTALMMAAGYGGLTSAEILMAAGADAALRNDQQMTAADFARRAGQDELAAQLDQHAKAPRPSASTPKTQKSP</sequence>
<feature type="region of interest" description="Disordered" evidence="4">
    <location>
        <begin position="22"/>
        <end position="54"/>
    </location>
</feature>
<feature type="compositionally biased region" description="Polar residues" evidence="4">
    <location>
        <begin position="245"/>
        <end position="255"/>
    </location>
</feature>